<organism evidence="1 2">
    <name type="scientific">Calidris pygmaea</name>
    <name type="common">Spoon-billed sandpiper</name>
    <dbReference type="NCBI Taxonomy" id="425635"/>
    <lineage>
        <taxon>Eukaryota</taxon>
        <taxon>Metazoa</taxon>
        <taxon>Chordata</taxon>
        <taxon>Craniata</taxon>
        <taxon>Vertebrata</taxon>
        <taxon>Euteleostomi</taxon>
        <taxon>Archelosauria</taxon>
        <taxon>Archosauria</taxon>
        <taxon>Dinosauria</taxon>
        <taxon>Saurischia</taxon>
        <taxon>Theropoda</taxon>
        <taxon>Coelurosauria</taxon>
        <taxon>Aves</taxon>
        <taxon>Neognathae</taxon>
        <taxon>Neoaves</taxon>
        <taxon>Charadriiformes</taxon>
        <taxon>Scolopacidae</taxon>
        <taxon>Calidris</taxon>
    </lineage>
</organism>
<dbReference type="Proteomes" id="UP000694419">
    <property type="component" value="Unplaced"/>
</dbReference>
<reference evidence="1" key="1">
    <citation type="submission" date="2025-08" db="UniProtKB">
        <authorList>
            <consortium name="Ensembl"/>
        </authorList>
    </citation>
    <scope>IDENTIFICATION</scope>
</reference>
<name>A0A8C3JJH3_9CHAR</name>
<sequence length="246" mass="28094">MVVKGFFEGAGVQDFALKHIVVDEAQNFRHGGLWFEWAWNLVESESGICWVFMDFFQSAHLHGCGLNFSKLYPQEWLTEVVRNAKQIHDVMSDLIEKILQKKKKHKMETSEMVEYVTTQCTSYIQQGGPVEGTATLRSTQCAAQECCQILERDLRRDPMKYRGGLVFRSAENVLGNVIVLDSISHFSGLERRIVFCIHPVPAEKKLSSLQLSLCAASGACAKLHLLFYKDDKFFKRQVFSQEFTLT</sequence>
<reference evidence="1" key="2">
    <citation type="submission" date="2025-09" db="UniProtKB">
        <authorList>
            <consortium name="Ensembl"/>
        </authorList>
    </citation>
    <scope>IDENTIFICATION</scope>
</reference>
<evidence type="ECO:0000313" key="2">
    <source>
        <dbReference type="Proteomes" id="UP000694419"/>
    </source>
</evidence>
<accession>A0A8C3JJH3</accession>
<keyword evidence="2" id="KW-1185">Reference proteome</keyword>
<protein>
    <submittedName>
        <fullName evidence="1">Uncharacterized protein</fullName>
    </submittedName>
</protein>
<evidence type="ECO:0000313" key="1">
    <source>
        <dbReference type="Ensembl" id="ENSCPGP00000008729.1"/>
    </source>
</evidence>
<dbReference type="AlphaFoldDB" id="A0A8C3JJH3"/>
<dbReference type="Ensembl" id="ENSCPGT00000009583.1">
    <property type="protein sequence ID" value="ENSCPGP00000008729.1"/>
    <property type="gene ID" value="ENSCPGG00000006199.1"/>
</dbReference>
<proteinExistence type="predicted"/>